<dbReference type="GO" id="GO:0008061">
    <property type="term" value="F:chitin binding"/>
    <property type="evidence" value="ECO:0007669"/>
    <property type="project" value="InterPro"/>
</dbReference>
<dbReference type="FunFam" id="3.10.50.10:FF:000001">
    <property type="entry name" value="Chitinase 3-like 1"/>
    <property type="match status" value="1"/>
</dbReference>
<evidence type="ECO:0000256" key="7">
    <source>
        <dbReference type="SAM" id="SignalP"/>
    </source>
</evidence>
<evidence type="ECO:0000259" key="8">
    <source>
        <dbReference type="PROSITE" id="PS51910"/>
    </source>
</evidence>
<dbReference type="GO" id="GO:0005576">
    <property type="term" value="C:extracellular region"/>
    <property type="evidence" value="ECO:0007669"/>
    <property type="project" value="TreeGrafter"/>
</dbReference>
<proteinExistence type="inferred from homology"/>
<dbReference type="InterPro" id="IPR011583">
    <property type="entry name" value="Chitinase_II/V-like_cat"/>
</dbReference>
<dbReference type="GO" id="GO:0004568">
    <property type="term" value="F:chitinase activity"/>
    <property type="evidence" value="ECO:0007669"/>
    <property type="project" value="UniProtKB-ARBA"/>
</dbReference>
<keyword evidence="10" id="KW-1185">Reference proteome</keyword>
<evidence type="ECO:0000256" key="3">
    <source>
        <dbReference type="ARBA" id="ARBA00023295"/>
    </source>
</evidence>
<dbReference type="InterPro" id="IPR001223">
    <property type="entry name" value="Glyco_hydro18_cat"/>
</dbReference>
<dbReference type="InterPro" id="IPR017853">
    <property type="entry name" value="GH"/>
</dbReference>
<protein>
    <recommendedName>
        <fullName evidence="8">GH18 domain-containing protein</fullName>
    </recommendedName>
</protein>
<evidence type="ECO:0000256" key="5">
    <source>
        <dbReference type="RuleBase" id="RU004453"/>
    </source>
</evidence>
<evidence type="ECO:0000313" key="10">
    <source>
        <dbReference type="Proteomes" id="UP001374579"/>
    </source>
</evidence>
<dbReference type="PROSITE" id="PS51910">
    <property type="entry name" value="GH18_2"/>
    <property type="match status" value="1"/>
</dbReference>
<keyword evidence="3 4" id="KW-0326">Glycosidase</keyword>
<keyword evidence="1 4" id="KW-0378">Hydrolase</keyword>
<feature type="signal peptide" evidence="7">
    <location>
        <begin position="1"/>
        <end position="22"/>
    </location>
</feature>
<dbReference type="GO" id="GO:0006032">
    <property type="term" value="P:chitin catabolic process"/>
    <property type="evidence" value="ECO:0007669"/>
    <property type="project" value="UniProtKB-ARBA"/>
</dbReference>
<keyword evidence="7" id="KW-0732">Signal</keyword>
<reference evidence="9 10" key="1">
    <citation type="submission" date="2024-02" db="EMBL/GenBank/DDBJ databases">
        <title>Chromosome-scale genome assembly of the rough periwinkle Littorina saxatilis.</title>
        <authorList>
            <person name="De Jode A."/>
            <person name="Faria R."/>
            <person name="Formenti G."/>
            <person name="Sims Y."/>
            <person name="Smith T.P."/>
            <person name="Tracey A."/>
            <person name="Wood J.M.D."/>
            <person name="Zagrodzka Z.B."/>
            <person name="Johannesson K."/>
            <person name="Butlin R.K."/>
            <person name="Leder E.H."/>
        </authorList>
    </citation>
    <scope>NUCLEOTIDE SEQUENCE [LARGE SCALE GENOMIC DNA]</scope>
    <source>
        <strain evidence="9">Snail1</strain>
        <tissue evidence="9">Muscle</tissue>
    </source>
</reference>
<feature type="chain" id="PRO_5042863535" description="GH18 domain-containing protein" evidence="7">
    <location>
        <begin position="23"/>
        <end position="570"/>
    </location>
</feature>
<dbReference type="Proteomes" id="UP001374579">
    <property type="component" value="Unassembled WGS sequence"/>
</dbReference>
<evidence type="ECO:0000256" key="1">
    <source>
        <dbReference type="ARBA" id="ARBA00022801"/>
    </source>
</evidence>
<dbReference type="AlphaFoldDB" id="A0AAN9AKL0"/>
<dbReference type="InterPro" id="IPR050314">
    <property type="entry name" value="Glycosyl_Hydrlase_18"/>
</dbReference>
<gene>
    <name evidence="9" type="ORF">V1264_022472</name>
</gene>
<dbReference type="SUPFAM" id="SSF51445">
    <property type="entry name" value="(Trans)glycosidases"/>
    <property type="match status" value="1"/>
</dbReference>
<dbReference type="PANTHER" id="PTHR11177:SF317">
    <property type="entry name" value="CHITINASE 12-RELATED"/>
    <property type="match status" value="1"/>
</dbReference>
<dbReference type="Pfam" id="PF00704">
    <property type="entry name" value="Glyco_hydro_18"/>
    <property type="match status" value="1"/>
</dbReference>
<dbReference type="Gene3D" id="3.10.50.10">
    <property type="match status" value="1"/>
</dbReference>
<evidence type="ECO:0000256" key="4">
    <source>
        <dbReference type="RuleBase" id="RU000489"/>
    </source>
</evidence>
<dbReference type="PANTHER" id="PTHR11177">
    <property type="entry name" value="CHITINASE"/>
    <property type="match status" value="1"/>
</dbReference>
<comment type="similarity">
    <text evidence="5">Belongs to the glycosyl hydrolase 18 family.</text>
</comment>
<dbReference type="GO" id="GO:0005975">
    <property type="term" value="P:carbohydrate metabolic process"/>
    <property type="evidence" value="ECO:0007669"/>
    <property type="project" value="InterPro"/>
</dbReference>
<feature type="region of interest" description="Disordered" evidence="6">
    <location>
        <begin position="400"/>
        <end position="549"/>
    </location>
</feature>
<evidence type="ECO:0000256" key="6">
    <source>
        <dbReference type="SAM" id="MobiDB-lite"/>
    </source>
</evidence>
<sequence>MNIFLSVLLVGTTALFAGGAQGGDFVVMCYFTNWSTYRAGVGRFVPEDIEPNLCTHILYAFATVHPTALTVVNGETNEGDIIGRVNSHKSVNPDLKVLVALGGAGGSNEGFDKASSSDENRRLFAVNVVAYLRQFDFDGVDMDWEKPLPAQRVDFTLTLAALRKAFDEEAASTGKPRLLLTGALWQYKPVFEEIYEVDKIHEYLDLVAVMAYDYHGTWGAQLGHNSPLYDPEYERGGTGFLSQNGSMFWWEKLGCPREKLVMGLATYGRTFKMTSSDLNKPGDLYEQGETGDGGPHTQTPGQLAYYEVCQLLNAGFKSVFTEDSKVPYAYGERGGHWEWISYDNVQSMHVKSNYIVNTGLGGAMFWNLDYDDFRHTICGQGRYPLITTVSNILLTATRTTTTTTTPSTTTTTPSTTTSTTTTTTTPTPTTTILIPSSTPLPAITTTTATTTPPSTTRTPTATSLPATTTTRRTVTTTLSTTNAPEKDSGDSQTEQGSSSQQGGGEGGKDQPTAKPADAGSVPVNQQTNPAVKPVPRVQSRKNPLDSGSAANQVPCVLIVAAVTIGVLFHL</sequence>
<evidence type="ECO:0000256" key="2">
    <source>
        <dbReference type="ARBA" id="ARBA00023157"/>
    </source>
</evidence>
<dbReference type="EMBL" id="JBAMIC010004070">
    <property type="protein sequence ID" value="KAK7088566.1"/>
    <property type="molecule type" value="Genomic_DNA"/>
</dbReference>
<dbReference type="InterPro" id="IPR029070">
    <property type="entry name" value="Chitinase_insertion_sf"/>
</dbReference>
<organism evidence="9 10">
    <name type="scientific">Littorina saxatilis</name>
    <dbReference type="NCBI Taxonomy" id="31220"/>
    <lineage>
        <taxon>Eukaryota</taxon>
        <taxon>Metazoa</taxon>
        <taxon>Spiralia</taxon>
        <taxon>Lophotrochozoa</taxon>
        <taxon>Mollusca</taxon>
        <taxon>Gastropoda</taxon>
        <taxon>Caenogastropoda</taxon>
        <taxon>Littorinimorpha</taxon>
        <taxon>Littorinoidea</taxon>
        <taxon>Littorinidae</taxon>
        <taxon>Littorina</taxon>
    </lineage>
</organism>
<feature type="region of interest" description="Disordered" evidence="6">
    <location>
        <begin position="278"/>
        <end position="297"/>
    </location>
</feature>
<dbReference type="Gene3D" id="3.20.20.80">
    <property type="entry name" value="Glycosidases"/>
    <property type="match status" value="1"/>
</dbReference>
<feature type="compositionally biased region" description="Low complexity" evidence="6">
    <location>
        <begin position="490"/>
        <end position="500"/>
    </location>
</feature>
<feature type="compositionally biased region" description="Low complexity" evidence="6">
    <location>
        <begin position="400"/>
        <end position="483"/>
    </location>
</feature>
<dbReference type="SUPFAM" id="SSF54556">
    <property type="entry name" value="Chitinase insertion domain"/>
    <property type="match status" value="1"/>
</dbReference>
<accession>A0AAN9AKL0</accession>
<dbReference type="PROSITE" id="PS01095">
    <property type="entry name" value="GH18_1"/>
    <property type="match status" value="1"/>
</dbReference>
<dbReference type="SMART" id="SM00636">
    <property type="entry name" value="Glyco_18"/>
    <property type="match status" value="1"/>
</dbReference>
<feature type="domain" description="GH18" evidence="8">
    <location>
        <begin position="25"/>
        <end position="396"/>
    </location>
</feature>
<dbReference type="InterPro" id="IPR001579">
    <property type="entry name" value="Glyco_hydro_18_chit_AS"/>
</dbReference>
<name>A0AAN9AKL0_9CAEN</name>
<evidence type="ECO:0000313" key="9">
    <source>
        <dbReference type="EMBL" id="KAK7088566.1"/>
    </source>
</evidence>
<comment type="caution">
    <text evidence="9">The sequence shown here is derived from an EMBL/GenBank/DDBJ whole genome shotgun (WGS) entry which is preliminary data.</text>
</comment>
<keyword evidence="2" id="KW-1015">Disulfide bond</keyword>